<dbReference type="Gene3D" id="3.30.420.40">
    <property type="match status" value="2"/>
</dbReference>
<dbReference type="OrthoDB" id="9786272at2"/>
<evidence type="ECO:0000313" key="7">
    <source>
        <dbReference type="Proteomes" id="UP000199550"/>
    </source>
</evidence>
<dbReference type="Proteomes" id="UP000199550">
    <property type="component" value="Unassembled WGS sequence"/>
</dbReference>
<dbReference type="RefSeq" id="WP_090191737.1">
    <property type="nucleotide sequence ID" value="NZ_FOTF01000034.1"/>
</dbReference>
<dbReference type="InterPro" id="IPR043129">
    <property type="entry name" value="ATPase_NBD"/>
</dbReference>
<dbReference type="CDD" id="cd07772">
    <property type="entry name" value="ASKHA_NBD_FGGY_NaCK-like"/>
    <property type="match status" value="1"/>
</dbReference>
<evidence type="ECO:0000259" key="5">
    <source>
        <dbReference type="Pfam" id="PF21546"/>
    </source>
</evidence>
<dbReference type="AlphaFoldDB" id="A0A1I4J9F5"/>
<feature type="domain" description="Carbohydrate kinase FGGY N-terminal" evidence="4">
    <location>
        <begin position="5"/>
        <end position="238"/>
    </location>
</feature>
<gene>
    <name evidence="6" type="ORF">SAMN04488004_13410</name>
</gene>
<dbReference type="SUPFAM" id="SSF53067">
    <property type="entry name" value="Actin-like ATPase domain"/>
    <property type="match status" value="2"/>
</dbReference>
<keyword evidence="7" id="KW-1185">Reference proteome</keyword>
<keyword evidence="2" id="KW-0808">Transferase</keyword>
<dbReference type="GO" id="GO:0016301">
    <property type="term" value="F:kinase activity"/>
    <property type="evidence" value="ECO:0007669"/>
    <property type="project" value="UniProtKB-KW"/>
</dbReference>
<dbReference type="PANTHER" id="PTHR43095:SF5">
    <property type="entry name" value="XYLULOSE KINASE"/>
    <property type="match status" value="1"/>
</dbReference>
<dbReference type="EMBL" id="FOTF01000034">
    <property type="protein sequence ID" value="SFL62813.1"/>
    <property type="molecule type" value="Genomic_DNA"/>
</dbReference>
<proteinExistence type="inferred from homology"/>
<evidence type="ECO:0000256" key="3">
    <source>
        <dbReference type="ARBA" id="ARBA00022777"/>
    </source>
</evidence>
<organism evidence="6 7">
    <name type="scientific">Loktanella salsilacus</name>
    <dbReference type="NCBI Taxonomy" id="195913"/>
    <lineage>
        <taxon>Bacteria</taxon>
        <taxon>Pseudomonadati</taxon>
        <taxon>Pseudomonadota</taxon>
        <taxon>Alphaproteobacteria</taxon>
        <taxon>Rhodobacterales</taxon>
        <taxon>Roseobacteraceae</taxon>
        <taxon>Loktanella</taxon>
    </lineage>
</organism>
<evidence type="ECO:0000259" key="4">
    <source>
        <dbReference type="Pfam" id="PF00370"/>
    </source>
</evidence>
<sequence length="457" mass="48842">MTHVAVIDIGKTNAKLALVDLKSQNEAAVVTRPNVVLKGPPYPHFDIEGHWDFLITALAKFHKSHGIDAISVTTHGASAALLDARGNLATPVLDYEFDAPSLLRAQYDVIRPNFSQTGSPPLSGGLNLGLQLYWQFQQDPSLHARTKTILTYPQYWGFRLTGAFATDVTSLGCHTDLWCPDSGQFSSLVDDLNVRDKIAPPQKSTDRLGTLSPKVAALTGLPTHTPVTCGIHDSNASLYPHLIDHDGPFSIVSTGTWVIAMAIGCENVELDPTRDTLINVDANGDPVRSARFMGGRSFDMLMPDPIPTPTAAEQIEVLRAGAMLMPAIVQGSGPFPNAAPHWRGTEPPVGSPQRAAAVGYYLAMMTSTCLDLIGAAGPTIIEGAFTKNQSFLRMLSAATGRPVQATASSTGTSLGAALLAAHASERVILAHQIKATEEHGTAWAAYAKRWQHFAQSA</sequence>
<dbReference type="InterPro" id="IPR050406">
    <property type="entry name" value="FGGY_Carb_Kinase"/>
</dbReference>
<dbReference type="Pfam" id="PF21546">
    <property type="entry name" value="FGGY_C_2"/>
    <property type="match status" value="1"/>
</dbReference>
<dbReference type="Pfam" id="PF00370">
    <property type="entry name" value="FGGY_N"/>
    <property type="match status" value="1"/>
</dbReference>
<feature type="domain" description="Carbohydrate kinase FGGY C-terminal" evidence="5">
    <location>
        <begin position="247"/>
        <end position="422"/>
    </location>
</feature>
<accession>A0A1I4J9F5</accession>
<dbReference type="InterPro" id="IPR018484">
    <property type="entry name" value="FGGY_N"/>
</dbReference>
<evidence type="ECO:0000256" key="1">
    <source>
        <dbReference type="ARBA" id="ARBA00009156"/>
    </source>
</evidence>
<dbReference type="PANTHER" id="PTHR43095">
    <property type="entry name" value="SUGAR KINASE"/>
    <property type="match status" value="1"/>
</dbReference>
<dbReference type="STRING" id="195913.SAMN04488004_13410"/>
<protein>
    <submittedName>
        <fullName evidence="6">Sugar (Pentulose or hexulose) kinase</fullName>
    </submittedName>
</protein>
<keyword evidence="3 6" id="KW-0418">Kinase</keyword>
<evidence type="ECO:0000256" key="2">
    <source>
        <dbReference type="ARBA" id="ARBA00022679"/>
    </source>
</evidence>
<evidence type="ECO:0000313" key="6">
    <source>
        <dbReference type="EMBL" id="SFL62813.1"/>
    </source>
</evidence>
<dbReference type="GO" id="GO:0005975">
    <property type="term" value="P:carbohydrate metabolic process"/>
    <property type="evidence" value="ECO:0007669"/>
    <property type="project" value="InterPro"/>
</dbReference>
<name>A0A1I4J9F5_9RHOB</name>
<reference evidence="6 7" key="1">
    <citation type="submission" date="2016-10" db="EMBL/GenBank/DDBJ databases">
        <authorList>
            <person name="de Groot N.N."/>
        </authorList>
    </citation>
    <scope>NUCLEOTIDE SEQUENCE [LARGE SCALE GENOMIC DNA]</scope>
    <source>
        <strain evidence="6 7">DSM 16199</strain>
    </source>
</reference>
<dbReference type="InterPro" id="IPR049382">
    <property type="entry name" value="FGGY_C_2"/>
</dbReference>
<comment type="similarity">
    <text evidence="1">Belongs to the FGGY kinase family.</text>
</comment>